<proteinExistence type="predicted"/>
<protein>
    <submittedName>
        <fullName evidence="2">Glyoxalase</fullName>
    </submittedName>
</protein>
<dbReference type="SUPFAM" id="SSF54593">
    <property type="entry name" value="Glyoxalase/Bleomycin resistance protein/Dihydroxybiphenyl dioxygenase"/>
    <property type="match status" value="1"/>
</dbReference>
<accession>A0A916XKN1</accession>
<dbReference type="PANTHER" id="PTHR39175:SF1">
    <property type="entry name" value="FAMILY PROTEIN, PUTATIVE (AFU_ORTHOLOGUE AFUA_3G15060)-RELATED"/>
    <property type="match status" value="1"/>
</dbReference>
<dbReference type="RefSeq" id="WP_188566458.1">
    <property type="nucleotide sequence ID" value="NZ_BMED01000002.1"/>
</dbReference>
<organism evidence="2 3">
    <name type="scientific">Undibacterium terreum</name>
    <dbReference type="NCBI Taxonomy" id="1224302"/>
    <lineage>
        <taxon>Bacteria</taxon>
        <taxon>Pseudomonadati</taxon>
        <taxon>Pseudomonadota</taxon>
        <taxon>Betaproteobacteria</taxon>
        <taxon>Burkholderiales</taxon>
        <taxon>Oxalobacteraceae</taxon>
        <taxon>Undibacterium</taxon>
    </lineage>
</organism>
<gene>
    <name evidence="2" type="ORF">GCM10011396_26120</name>
</gene>
<dbReference type="Gene3D" id="3.10.180.10">
    <property type="entry name" value="2,3-Dihydroxybiphenyl 1,2-Dioxygenase, domain 1"/>
    <property type="match status" value="1"/>
</dbReference>
<dbReference type="PANTHER" id="PTHR39175">
    <property type="entry name" value="FAMILY PROTEIN, PUTATIVE (AFU_ORTHOLOGUE AFUA_3G15060)-RELATED"/>
    <property type="match status" value="1"/>
</dbReference>
<evidence type="ECO:0000313" key="3">
    <source>
        <dbReference type="Proteomes" id="UP000637423"/>
    </source>
</evidence>
<keyword evidence="3" id="KW-1185">Reference proteome</keyword>
<dbReference type="Proteomes" id="UP000637423">
    <property type="component" value="Unassembled WGS sequence"/>
</dbReference>
<reference evidence="2" key="2">
    <citation type="submission" date="2020-09" db="EMBL/GenBank/DDBJ databases">
        <authorList>
            <person name="Sun Q."/>
            <person name="Zhou Y."/>
        </authorList>
    </citation>
    <scope>NUCLEOTIDE SEQUENCE</scope>
    <source>
        <strain evidence="2">CGMCC 1.10998</strain>
    </source>
</reference>
<evidence type="ECO:0000259" key="1">
    <source>
        <dbReference type="PROSITE" id="PS51819"/>
    </source>
</evidence>
<dbReference type="Pfam" id="PF00903">
    <property type="entry name" value="Glyoxalase"/>
    <property type="match status" value="1"/>
</dbReference>
<feature type="domain" description="VOC" evidence="1">
    <location>
        <begin position="6"/>
        <end position="120"/>
    </location>
</feature>
<name>A0A916XKN1_9BURK</name>
<dbReference type="AlphaFoldDB" id="A0A916XKN1"/>
<reference evidence="2" key="1">
    <citation type="journal article" date="2014" name="Int. J. Syst. Evol. Microbiol.">
        <title>Complete genome sequence of Corynebacterium casei LMG S-19264T (=DSM 44701T), isolated from a smear-ripened cheese.</title>
        <authorList>
            <consortium name="US DOE Joint Genome Institute (JGI-PGF)"/>
            <person name="Walter F."/>
            <person name="Albersmeier A."/>
            <person name="Kalinowski J."/>
            <person name="Ruckert C."/>
        </authorList>
    </citation>
    <scope>NUCLEOTIDE SEQUENCE</scope>
    <source>
        <strain evidence="2">CGMCC 1.10998</strain>
    </source>
</reference>
<evidence type="ECO:0000313" key="2">
    <source>
        <dbReference type="EMBL" id="GGC77731.1"/>
    </source>
</evidence>
<dbReference type="InterPro" id="IPR004360">
    <property type="entry name" value="Glyas_Fos-R_dOase_dom"/>
</dbReference>
<dbReference type="InterPro" id="IPR037523">
    <property type="entry name" value="VOC_core"/>
</dbReference>
<dbReference type="InterPro" id="IPR029068">
    <property type="entry name" value="Glyas_Bleomycin-R_OHBP_Dase"/>
</dbReference>
<comment type="caution">
    <text evidence="2">The sequence shown here is derived from an EMBL/GenBank/DDBJ whole genome shotgun (WGS) entry which is preliminary data.</text>
</comment>
<sequence>MSKIIGIDHVQVAVPQGAEDEARKFYGGLLGLNEIPKPANLAARGGAWFECGSLQLHVGAEADFKPAKKAHPALRVESLDYFMHRLQQAGYEFKADEPMEYFDRAFTFDPFGNRIELMQARAGKPA</sequence>
<dbReference type="EMBL" id="BMED01000002">
    <property type="protein sequence ID" value="GGC77731.1"/>
    <property type="molecule type" value="Genomic_DNA"/>
</dbReference>
<dbReference type="PROSITE" id="PS51819">
    <property type="entry name" value="VOC"/>
    <property type="match status" value="1"/>
</dbReference>